<evidence type="ECO:0000313" key="1">
    <source>
        <dbReference type="EMBL" id="KAF8715163.1"/>
    </source>
</evidence>
<proteinExistence type="predicted"/>
<keyword evidence="2" id="KW-1185">Reference proteome</keyword>
<reference evidence="1" key="1">
    <citation type="submission" date="2020-07" db="EMBL/GenBank/DDBJ databases">
        <title>Genome sequence and genetic diversity analysis of an under-domesticated orphan crop, white fonio (Digitaria exilis).</title>
        <authorList>
            <person name="Bennetzen J.L."/>
            <person name="Chen S."/>
            <person name="Ma X."/>
            <person name="Wang X."/>
            <person name="Yssel A.E.J."/>
            <person name="Chaluvadi S.R."/>
            <person name="Johnson M."/>
            <person name="Gangashetty P."/>
            <person name="Hamidou F."/>
            <person name="Sanogo M.D."/>
            <person name="Zwaenepoel A."/>
            <person name="Wallace J."/>
            <person name="Van De Peer Y."/>
            <person name="Van Deynze A."/>
        </authorList>
    </citation>
    <scope>NUCLEOTIDE SEQUENCE</scope>
    <source>
        <tissue evidence="1">Leaves</tissue>
    </source>
</reference>
<sequence>MTPSPPRRNSSASRSGAAPLRFLRRRREQLVGTQAVPRGATLERVVAAALSCDRVFHFRKGAKSAGNTIDDWLRENRMRCPVCCRIAYPVLPWKAPPTYIAATVDAGFGGSSIAAVGDGGGATSSSTAVATTDAVVAVVQGYITATVAVTVPVDTHDRSGASWDETVGFCVLFSAMFVVRSKLPDRCTAFS</sequence>
<dbReference type="AlphaFoldDB" id="A0A835BXJ6"/>
<gene>
    <name evidence="1" type="ORF">HU200_027718</name>
</gene>
<comment type="caution">
    <text evidence="1">The sequence shown here is derived from an EMBL/GenBank/DDBJ whole genome shotgun (WGS) entry which is preliminary data.</text>
</comment>
<organism evidence="1 2">
    <name type="scientific">Digitaria exilis</name>
    <dbReference type="NCBI Taxonomy" id="1010633"/>
    <lineage>
        <taxon>Eukaryota</taxon>
        <taxon>Viridiplantae</taxon>
        <taxon>Streptophyta</taxon>
        <taxon>Embryophyta</taxon>
        <taxon>Tracheophyta</taxon>
        <taxon>Spermatophyta</taxon>
        <taxon>Magnoliopsida</taxon>
        <taxon>Liliopsida</taxon>
        <taxon>Poales</taxon>
        <taxon>Poaceae</taxon>
        <taxon>PACMAD clade</taxon>
        <taxon>Panicoideae</taxon>
        <taxon>Panicodae</taxon>
        <taxon>Paniceae</taxon>
        <taxon>Anthephorinae</taxon>
        <taxon>Digitaria</taxon>
    </lineage>
</organism>
<dbReference type="Proteomes" id="UP000636709">
    <property type="component" value="Unassembled WGS sequence"/>
</dbReference>
<evidence type="ECO:0000313" key="2">
    <source>
        <dbReference type="Proteomes" id="UP000636709"/>
    </source>
</evidence>
<name>A0A835BXJ6_9POAL</name>
<accession>A0A835BXJ6</accession>
<dbReference type="EMBL" id="JACEFO010001734">
    <property type="protein sequence ID" value="KAF8715163.1"/>
    <property type="molecule type" value="Genomic_DNA"/>
</dbReference>
<protein>
    <submittedName>
        <fullName evidence="1">Uncharacterized protein</fullName>
    </submittedName>
</protein>